<dbReference type="InterPro" id="IPR035550">
    <property type="entry name" value="Bem1/Scd2_PX"/>
</dbReference>
<evidence type="ECO:0000259" key="2">
    <source>
        <dbReference type="PROSITE" id="PS50195"/>
    </source>
</evidence>
<dbReference type="CDD" id="cd06890">
    <property type="entry name" value="PX_Bem1p"/>
    <property type="match status" value="1"/>
</dbReference>
<dbReference type="InterPro" id="IPR036871">
    <property type="entry name" value="PX_dom_sf"/>
</dbReference>
<dbReference type="InterPro" id="IPR058925">
    <property type="entry name" value="zf-C2H2_AcuF"/>
</dbReference>
<dbReference type="PANTHER" id="PTHR35391:SF7">
    <property type="entry name" value="C2H2-TYPE DOMAIN-CONTAINING PROTEIN"/>
    <property type="match status" value="1"/>
</dbReference>
<proteinExistence type="predicted"/>
<dbReference type="Pfam" id="PF00787">
    <property type="entry name" value="PX"/>
    <property type="match status" value="1"/>
</dbReference>
<feature type="compositionally biased region" description="Acidic residues" evidence="1">
    <location>
        <begin position="492"/>
        <end position="501"/>
    </location>
</feature>
<dbReference type="AlphaFoldDB" id="A0A430M9M8"/>
<accession>A0A430M9M8</accession>
<dbReference type="PANTHER" id="PTHR35391">
    <property type="entry name" value="C2H2-TYPE DOMAIN-CONTAINING PROTEIN-RELATED"/>
    <property type="match status" value="1"/>
</dbReference>
<reference evidence="3 4" key="1">
    <citation type="submission" date="2017-06" db="EMBL/GenBank/DDBJ databases">
        <title>Comparative genomic analysis of Ambrosia Fusariam Clade fungi.</title>
        <authorList>
            <person name="Stajich J.E."/>
            <person name="Carrillo J."/>
            <person name="Kijimoto T."/>
            <person name="Eskalen A."/>
            <person name="O'Donnell K."/>
            <person name="Kasson M."/>
        </authorList>
    </citation>
    <scope>NUCLEOTIDE SEQUENCE [LARGE SCALE GENOMIC DNA]</scope>
    <source>
        <strain evidence="3 4">UCR1854</strain>
    </source>
</reference>
<feature type="region of interest" description="Disordered" evidence="1">
    <location>
        <begin position="237"/>
        <end position="256"/>
    </location>
</feature>
<sequence length="653" mass="74037">MGVTGSDRYLAPQNNQDEEEPVIYSLVHQCRQWLESISRHLRSTTNWQHHLLTIDDSQGRFSVWANNIVTLTELDSANSLDHGLRDGMRMRKNVIQALMDIMQSAERAIEIATGVLPNRTNESYEPFMSPSTDEPSLGTTQFDPLPTVTHFPTHEPITTELDELLSSIQASVDRLFRLSMLIRRSRNRARLSAETRAPSMDIRHVKDKFPKLKETEWLAERLGTAIATRRAFIKSRQSHHQRLAEQSQGSAEGGKTRLRRAISNPGEGPAGIEWQTDKLDRLSVISGATSFATAPGDDNHGDLRVPDLTRLKFHGTQLEYGSPFECPFCRTTQVISSEHEWRKHVFTDLRLYVCTFENCSSDPFSSRHEWFNHELEFHRKQWRCAQCSGTTFNSAAGIRDHFAYMHPVSFGNSQWSWILKACELPLGEFYPSSCPLCFFWIPPVSKGYNAEEFCRHLGSHLQQLALTALPITIEGLEILKDEGGDTKSEASYSEEDAEETEGAGVPALSSGPRVLWAKVPAVYLDKQSGEYVFIVEACFFGVGVWELIRPYEDFYDLQINLLAQFPREAGNTGDKRTLPYMPGPVDNVTEEISRIRRVNLDTYVCKLVDQPAHISRSNVVGKFFTPRERDQILTTNEHLSTRRSVGTLHSESS</sequence>
<dbReference type="EMBL" id="MIKF01000006">
    <property type="protein sequence ID" value="RTE84584.1"/>
    <property type="molecule type" value="Genomic_DNA"/>
</dbReference>
<dbReference type="Gene3D" id="3.30.1520.10">
    <property type="entry name" value="Phox-like domain"/>
    <property type="match status" value="1"/>
</dbReference>
<evidence type="ECO:0000313" key="4">
    <source>
        <dbReference type="Proteomes" id="UP000287124"/>
    </source>
</evidence>
<name>A0A430M9M8_9HYPO</name>
<dbReference type="Proteomes" id="UP000287124">
    <property type="component" value="Unassembled WGS sequence"/>
</dbReference>
<organism evidence="3 4">
    <name type="scientific">Fusarium euwallaceae</name>
    <dbReference type="NCBI Taxonomy" id="1147111"/>
    <lineage>
        <taxon>Eukaryota</taxon>
        <taxon>Fungi</taxon>
        <taxon>Dikarya</taxon>
        <taxon>Ascomycota</taxon>
        <taxon>Pezizomycotina</taxon>
        <taxon>Sordariomycetes</taxon>
        <taxon>Hypocreomycetidae</taxon>
        <taxon>Hypocreales</taxon>
        <taxon>Nectriaceae</taxon>
        <taxon>Fusarium</taxon>
        <taxon>Fusarium solani species complex</taxon>
    </lineage>
</organism>
<dbReference type="Pfam" id="PF26082">
    <property type="entry name" value="zf-C2H2_AcuF"/>
    <property type="match status" value="1"/>
</dbReference>
<evidence type="ECO:0000256" key="1">
    <source>
        <dbReference type="SAM" id="MobiDB-lite"/>
    </source>
</evidence>
<gene>
    <name evidence="3" type="ORF">BHE90_000923</name>
</gene>
<keyword evidence="4" id="KW-1185">Reference proteome</keyword>
<protein>
    <recommendedName>
        <fullName evidence="2">PX domain-containing protein</fullName>
    </recommendedName>
</protein>
<dbReference type="InterPro" id="IPR001683">
    <property type="entry name" value="PX_dom"/>
</dbReference>
<dbReference type="SUPFAM" id="SSF64268">
    <property type="entry name" value="PX domain"/>
    <property type="match status" value="1"/>
</dbReference>
<feature type="region of interest" description="Disordered" evidence="1">
    <location>
        <begin position="484"/>
        <end position="506"/>
    </location>
</feature>
<evidence type="ECO:0000313" key="3">
    <source>
        <dbReference type="EMBL" id="RTE84584.1"/>
    </source>
</evidence>
<dbReference type="GO" id="GO:0035091">
    <property type="term" value="F:phosphatidylinositol binding"/>
    <property type="evidence" value="ECO:0007669"/>
    <property type="project" value="InterPro"/>
</dbReference>
<dbReference type="PROSITE" id="PS50195">
    <property type="entry name" value="PX"/>
    <property type="match status" value="1"/>
</dbReference>
<dbReference type="SMART" id="SM00312">
    <property type="entry name" value="PX"/>
    <property type="match status" value="1"/>
</dbReference>
<feature type="domain" description="PX" evidence="2">
    <location>
        <begin position="511"/>
        <end position="631"/>
    </location>
</feature>
<comment type="caution">
    <text evidence="3">The sequence shown here is derived from an EMBL/GenBank/DDBJ whole genome shotgun (WGS) entry which is preliminary data.</text>
</comment>